<reference evidence="2" key="1">
    <citation type="submission" date="2014-09" db="EMBL/GenBank/DDBJ databases">
        <authorList>
            <person name="Magalhaes I.L.F."/>
            <person name="Oliveira U."/>
            <person name="Santos F.R."/>
            <person name="Vidigal T.H.D.A."/>
            <person name="Brescovit A.D."/>
            <person name="Santos A.J."/>
        </authorList>
    </citation>
    <scope>NUCLEOTIDE SEQUENCE</scope>
    <source>
        <tissue evidence="2">Shoot tissue taken approximately 20 cm above the soil surface</tissue>
    </source>
</reference>
<evidence type="ECO:0000256" key="1">
    <source>
        <dbReference type="SAM" id="MobiDB-lite"/>
    </source>
</evidence>
<reference evidence="2" key="2">
    <citation type="journal article" date="2015" name="Data Brief">
        <title>Shoot transcriptome of the giant reed, Arundo donax.</title>
        <authorList>
            <person name="Barrero R.A."/>
            <person name="Guerrero F.D."/>
            <person name="Moolhuijzen P."/>
            <person name="Goolsby J.A."/>
            <person name="Tidwell J."/>
            <person name="Bellgard S.E."/>
            <person name="Bellgard M.I."/>
        </authorList>
    </citation>
    <scope>NUCLEOTIDE SEQUENCE</scope>
    <source>
        <tissue evidence="2">Shoot tissue taken approximately 20 cm above the soil surface</tissue>
    </source>
</reference>
<dbReference type="AlphaFoldDB" id="A0A0A8YYS4"/>
<proteinExistence type="predicted"/>
<protein>
    <submittedName>
        <fullName evidence="2">Uncharacterized protein</fullName>
    </submittedName>
</protein>
<evidence type="ECO:0000313" key="2">
    <source>
        <dbReference type="EMBL" id="JAD27767.1"/>
    </source>
</evidence>
<dbReference type="EMBL" id="GBRH01270128">
    <property type="protein sequence ID" value="JAD27767.1"/>
    <property type="molecule type" value="Transcribed_RNA"/>
</dbReference>
<feature type="region of interest" description="Disordered" evidence="1">
    <location>
        <begin position="150"/>
        <end position="177"/>
    </location>
</feature>
<sequence>MSPFCRHALITMFQETASLSAITPNARLARTKSPHLAYISRTALQSTTSGRTPFLSIQPWMRLPDSTSPSPAQHLRTPARTKAFGAASPSVSISPNARMPSACLPARAQPEMVAVHAGALLLGISSNALCASWKPRALIQELGTEERQRRARAKTASITLEQGSPARRRIQAEEGDEVVSGKSSAAAALLAA</sequence>
<organism evidence="2">
    <name type="scientific">Arundo donax</name>
    <name type="common">Giant reed</name>
    <name type="synonym">Donax arundinaceus</name>
    <dbReference type="NCBI Taxonomy" id="35708"/>
    <lineage>
        <taxon>Eukaryota</taxon>
        <taxon>Viridiplantae</taxon>
        <taxon>Streptophyta</taxon>
        <taxon>Embryophyta</taxon>
        <taxon>Tracheophyta</taxon>
        <taxon>Spermatophyta</taxon>
        <taxon>Magnoliopsida</taxon>
        <taxon>Liliopsida</taxon>
        <taxon>Poales</taxon>
        <taxon>Poaceae</taxon>
        <taxon>PACMAD clade</taxon>
        <taxon>Arundinoideae</taxon>
        <taxon>Arundineae</taxon>
        <taxon>Arundo</taxon>
    </lineage>
</organism>
<accession>A0A0A8YYS4</accession>
<name>A0A0A8YYS4_ARUDO</name>